<feature type="transmembrane region" description="Helical" evidence="1">
    <location>
        <begin position="191"/>
        <end position="209"/>
    </location>
</feature>
<dbReference type="OrthoDB" id="9780918at2"/>
<feature type="transmembrane region" description="Helical" evidence="1">
    <location>
        <begin position="163"/>
        <end position="185"/>
    </location>
</feature>
<dbReference type="PANTHER" id="PTHR14969:SF13">
    <property type="entry name" value="AT30094P"/>
    <property type="match status" value="1"/>
</dbReference>
<dbReference type="PANTHER" id="PTHR14969">
    <property type="entry name" value="SPHINGOSINE-1-PHOSPHATE PHOSPHOHYDROLASE"/>
    <property type="match status" value="1"/>
</dbReference>
<feature type="transmembrane region" description="Helical" evidence="1">
    <location>
        <begin position="96"/>
        <end position="118"/>
    </location>
</feature>
<name>A0A2U8FSM8_9BURK</name>
<dbReference type="Gene3D" id="1.20.144.10">
    <property type="entry name" value="Phosphatidic acid phosphatase type 2/haloperoxidase"/>
    <property type="match status" value="2"/>
</dbReference>
<evidence type="ECO:0000256" key="1">
    <source>
        <dbReference type="SAM" id="Phobius"/>
    </source>
</evidence>
<feature type="transmembrane region" description="Helical" evidence="1">
    <location>
        <begin position="138"/>
        <end position="156"/>
    </location>
</feature>
<reference evidence="3 4" key="1">
    <citation type="submission" date="2018-05" db="EMBL/GenBank/DDBJ databases">
        <title>complete genome sequence of Aquabacterium olei NBRC 110486.</title>
        <authorList>
            <person name="Tang B."/>
            <person name="Chang J."/>
            <person name="Zhang L."/>
            <person name="Yang H."/>
        </authorList>
    </citation>
    <scope>NUCLEOTIDE SEQUENCE [LARGE SCALE GENOMIC DNA]</scope>
    <source>
        <strain evidence="3 4">NBRC 110486</strain>
    </source>
</reference>
<gene>
    <name evidence="3" type="ORF">DEH84_12045</name>
</gene>
<sequence length="216" mass="22910">MTLPTSPAVRPTHLALLAALLIFLSVAAAWLCPGGSCGTTALDQAGLAWMSQFRSPWADRLMTAVTWLGSLYVLLPTALALGAWQASRGDSGRRWQALFVPAALLGASAIVHALKLAVARPRPGLFEPLVTMPIDPSFPSAHTMQACAFAAACLLQRRQRAGAWGWAVVAVFVAVIGASRIYLQVHFPTDVLAGAAVALVWVVVLRRVWPPAQAAQ</sequence>
<dbReference type="Pfam" id="PF01569">
    <property type="entry name" value="PAP2"/>
    <property type="match status" value="1"/>
</dbReference>
<feature type="transmembrane region" description="Helical" evidence="1">
    <location>
        <begin position="61"/>
        <end position="84"/>
    </location>
</feature>
<accession>A0A2U8FSM8</accession>
<dbReference type="AlphaFoldDB" id="A0A2U8FSM8"/>
<dbReference type="EMBL" id="CP029210">
    <property type="protein sequence ID" value="AWI54072.1"/>
    <property type="molecule type" value="Genomic_DNA"/>
</dbReference>
<keyword evidence="4" id="KW-1185">Reference proteome</keyword>
<evidence type="ECO:0000313" key="3">
    <source>
        <dbReference type="EMBL" id="AWI54072.1"/>
    </source>
</evidence>
<keyword evidence="1" id="KW-0472">Membrane</keyword>
<dbReference type="CDD" id="cd03392">
    <property type="entry name" value="PAP2_like_2"/>
    <property type="match status" value="1"/>
</dbReference>
<dbReference type="SMART" id="SM00014">
    <property type="entry name" value="acidPPc"/>
    <property type="match status" value="1"/>
</dbReference>
<keyword evidence="1" id="KW-0812">Transmembrane</keyword>
<dbReference type="SUPFAM" id="SSF48317">
    <property type="entry name" value="Acid phosphatase/Vanadium-dependent haloperoxidase"/>
    <property type="match status" value="1"/>
</dbReference>
<organism evidence="3 4">
    <name type="scientific">Aquabacterium olei</name>
    <dbReference type="NCBI Taxonomy" id="1296669"/>
    <lineage>
        <taxon>Bacteria</taxon>
        <taxon>Pseudomonadati</taxon>
        <taxon>Pseudomonadota</taxon>
        <taxon>Betaproteobacteria</taxon>
        <taxon>Burkholderiales</taxon>
        <taxon>Aquabacterium</taxon>
    </lineage>
</organism>
<keyword evidence="1" id="KW-1133">Transmembrane helix</keyword>
<dbReference type="Proteomes" id="UP000244892">
    <property type="component" value="Chromosome"/>
</dbReference>
<dbReference type="InterPro" id="IPR000326">
    <property type="entry name" value="PAP2/HPO"/>
</dbReference>
<evidence type="ECO:0000259" key="2">
    <source>
        <dbReference type="SMART" id="SM00014"/>
    </source>
</evidence>
<dbReference type="RefSeq" id="WP_109037068.1">
    <property type="nucleotide sequence ID" value="NZ_CP029210.1"/>
</dbReference>
<evidence type="ECO:0000313" key="4">
    <source>
        <dbReference type="Proteomes" id="UP000244892"/>
    </source>
</evidence>
<feature type="domain" description="Phosphatidic acid phosphatase type 2/haloperoxidase" evidence="2">
    <location>
        <begin position="99"/>
        <end position="206"/>
    </location>
</feature>
<proteinExistence type="predicted"/>
<dbReference type="InterPro" id="IPR036938">
    <property type="entry name" value="PAP2/HPO_sf"/>
</dbReference>
<dbReference type="KEGG" id="aon:DEH84_12045"/>
<protein>
    <recommendedName>
        <fullName evidence="2">Phosphatidic acid phosphatase type 2/haloperoxidase domain-containing protein</fullName>
    </recommendedName>
</protein>